<dbReference type="Pfam" id="PF03403">
    <property type="entry name" value="PAF-AH_p_II"/>
    <property type="match status" value="1"/>
</dbReference>
<keyword evidence="6" id="KW-1185">Reference proteome</keyword>
<evidence type="ECO:0000256" key="1">
    <source>
        <dbReference type="ARBA" id="ARBA00022801"/>
    </source>
</evidence>
<dbReference type="Gene3D" id="3.40.50.1820">
    <property type="entry name" value="alpha/beta hydrolase"/>
    <property type="match status" value="1"/>
</dbReference>
<evidence type="ECO:0000256" key="3">
    <source>
        <dbReference type="ARBA" id="ARBA00023098"/>
    </source>
</evidence>
<dbReference type="GO" id="GO:0003847">
    <property type="term" value="F:1-alkyl-2-acetylglycerophosphocholine esterase activity"/>
    <property type="evidence" value="ECO:0007669"/>
    <property type="project" value="TreeGrafter"/>
</dbReference>
<evidence type="ECO:0000256" key="4">
    <source>
        <dbReference type="SAM" id="SignalP"/>
    </source>
</evidence>
<dbReference type="PANTHER" id="PTHR10272:SF0">
    <property type="entry name" value="PLATELET-ACTIVATING FACTOR ACETYLHYDROLASE"/>
    <property type="match status" value="1"/>
</dbReference>
<accession>A0A1W0BBQ9</accession>
<evidence type="ECO:0000313" key="6">
    <source>
        <dbReference type="Proteomes" id="UP000188836"/>
    </source>
</evidence>
<comment type="caution">
    <text evidence="5">The sequence shown here is derived from an EMBL/GenBank/DDBJ whole genome shotgun (WGS) entry which is preliminary data.</text>
</comment>
<dbReference type="RefSeq" id="WP_077115276.1">
    <property type="nucleotide sequence ID" value="NZ_MUKP01000015.1"/>
</dbReference>
<evidence type="ECO:0008006" key="7">
    <source>
        <dbReference type="Google" id="ProtNLM"/>
    </source>
</evidence>
<dbReference type="InterPro" id="IPR029058">
    <property type="entry name" value="AB_hydrolase_fold"/>
</dbReference>
<keyword evidence="1" id="KW-0378">Hydrolase</keyword>
<sequence>MGFTRFLALAAILAPALWTAAAVPGSAAPTTSESELGSVLPAPTGLFPVGVQEFHLVDDRPDPWVPDRDRELMVSAWYPAQAPVGRPDAYATPEESALIIASLGVTGVAPEAFSTIRTHAYVDAPRWGLPLPTVVLSPGFTMPRASLTGLAEELASRGYLVIGIDHTYESAAVTFPDGRITECQACRGRPDGAAVALNRAKDVSFVLDELAERLPLDSTRIAMGGHSAGGFTAPYALAEDDRIRVGFNLDGTFPATPYGRAVDRPFLMMGAPHHAPDGEYGAKWAAIYDAFTGWKRWLSVDGTSHSSFTDYAPIATALGIEVPETTIDGNRAMDLTRRYVTAFLDNHLRNMPQPILDAPSPANPEVHFG</sequence>
<keyword evidence="4" id="KW-0732">Signal</keyword>
<dbReference type="Proteomes" id="UP000188836">
    <property type="component" value="Unassembled WGS sequence"/>
</dbReference>
<organism evidence="5 6">
    <name type="scientific">Nocardia donostiensis</name>
    <dbReference type="NCBI Taxonomy" id="1538463"/>
    <lineage>
        <taxon>Bacteria</taxon>
        <taxon>Bacillati</taxon>
        <taxon>Actinomycetota</taxon>
        <taxon>Actinomycetes</taxon>
        <taxon>Mycobacteriales</taxon>
        <taxon>Nocardiaceae</taxon>
        <taxon>Nocardia</taxon>
    </lineage>
</organism>
<evidence type="ECO:0000313" key="5">
    <source>
        <dbReference type="EMBL" id="ONM49763.1"/>
    </source>
</evidence>
<dbReference type="PANTHER" id="PTHR10272">
    <property type="entry name" value="PLATELET-ACTIVATING FACTOR ACETYLHYDROLASE"/>
    <property type="match status" value="1"/>
</dbReference>
<reference evidence="5 6" key="1">
    <citation type="journal article" date="2016" name="Antonie Van Leeuwenhoek">
        <title>Nocardia donostiensis sp. nov., isolated from human respiratory specimens.</title>
        <authorList>
            <person name="Ercibengoa M."/>
            <person name="Bell M."/>
            <person name="Marimon J.M."/>
            <person name="Humrighouse B."/>
            <person name="Klenk H.P."/>
            <person name="Potter G."/>
            <person name="Perez-Trallero E."/>
        </authorList>
    </citation>
    <scope>NUCLEOTIDE SEQUENCE [LARGE SCALE GENOMIC DNA]</scope>
    <source>
        <strain evidence="5 6">X1655</strain>
    </source>
</reference>
<evidence type="ECO:0000256" key="2">
    <source>
        <dbReference type="ARBA" id="ARBA00022963"/>
    </source>
</evidence>
<protein>
    <recommendedName>
        <fullName evidence="7">Alpha/beta hydrolase</fullName>
    </recommendedName>
</protein>
<name>A0A1W0BBQ9_9NOCA</name>
<dbReference type="SUPFAM" id="SSF53474">
    <property type="entry name" value="alpha/beta-Hydrolases"/>
    <property type="match status" value="1"/>
</dbReference>
<dbReference type="AlphaFoldDB" id="A0A1W0BBQ9"/>
<keyword evidence="3" id="KW-0443">Lipid metabolism</keyword>
<proteinExistence type="predicted"/>
<feature type="chain" id="PRO_5012031732" description="Alpha/beta hydrolase" evidence="4">
    <location>
        <begin position="28"/>
        <end position="369"/>
    </location>
</feature>
<dbReference type="GO" id="GO:0016042">
    <property type="term" value="P:lipid catabolic process"/>
    <property type="evidence" value="ECO:0007669"/>
    <property type="project" value="UniProtKB-KW"/>
</dbReference>
<keyword evidence="2" id="KW-0442">Lipid degradation</keyword>
<gene>
    <name evidence="5" type="ORF">B0T46_04945</name>
</gene>
<dbReference type="EMBL" id="MUMY01000003">
    <property type="protein sequence ID" value="ONM49763.1"/>
    <property type="molecule type" value="Genomic_DNA"/>
</dbReference>
<dbReference type="STRING" id="1538463.B0T36_08630"/>
<feature type="signal peptide" evidence="4">
    <location>
        <begin position="1"/>
        <end position="27"/>
    </location>
</feature>